<sequence length="112" mass="12869">MECLEILVGVFQRLGLQVFTGTWPALPASDYAVLLPLVDIYDLHADNTPSVEIQYVRINLFSQENYLPLVHRLLPLLRQKDLTITERRYIGHDPETGYHHYAVEVALTTDPH</sequence>
<proteinExistence type="predicted"/>
<evidence type="ECO:0000313" key="2">
    <source>
        <dbReference type="Proteomes" id="UP000176288"/>
    </source>
</evidence>
<keyword evidence="2" id="KW-1185">Reference proteome</keyword>
<dbReference type="RefSeq" id="WP_071164865.1">
    <property type="nucleotide sequence ID" value="NZ_CP017812.1"/>
</dbReference>
<dbReference type="STRING" id="1912795.BK816_00975"/>
<gene>
    <name evidence="1" type="ORF">BK816_00975</name>
</gene>
<evidence type="ECO:0008006" key="3">
    <source>
        <dbReference type="Google" id="ProtNLM"/>
    </source>
</evidence>
<reference evidence="1 2" key="1">
    <citation type="submission" date="2016-10" db="EMBL/GenBank/DDBJ databases">
        <title>Actinomyces aegypiusis sp. nov., isolated from the Aegypius monachus in Qinghai Tibet Plateau China.</title>
        <authorList>
            <person name="Wang Y."/>
        </authorList>
    </citation>
    <scope>NUCLEOTIDE SEQUENCE [LARGE SCALE GENOMIC DNA]</scope>
    <source>
        <strain evidence="1 2">VUL4_3</strain>
    </source>
</reference>
<accession>A0A1D9MM83</accession>
<dbReference type="EMBL" id="CP017812">
    <property type="protein sequence ID" value="AOZ73402.1"/>
    <property type="molecule type" value="Genomic_DNA"/>
</dbReference>
<dbReference type="KEGG" id="avu:BK816_00975"/>
<dbReference type="Proteomes" id="UP000176288">
    <property type="component" value="Chromosome"/>
</dbReference>
<evidence type="ECO:0000313" key="1">
    <source>
        <dbReference type="EMBL" id="AOZ73402.1"/>
    </source>
</evidence>
<protein>
    <recommendedName>
        <fullName evidence="3">DUF3168 domain-containing protein</fullName>
    </recommendedName>
</protein>
<dbReference type="OrthoDB" id="4425335at2"/>
<dbReference type="AlphaFoldDB" id="A0A1D9MM83"/>
<name>A0A1D9MM83_9ACTO</name>
<organism evidence="1 2">
    <name type="scientific">Boudabousia tangfeifanii</name>
    <dbReference type="NCBI Taxonomy" id="1912795"/>
    <lineage>
        <taxon>Bacteria</taxon>
        <taxon>Bacillati</taxon>
        <taxon>Actinomycetota</taxon>
        <taxon>Actinomycetes</taxon>
        <taxon>Actinomycetales</taxon>
        <taxon>Actinomycetaceae</taxon>
        <taxon>Boudabousia</taxon>
    </lineage>
</organism>